<protein>
    <submittedName>
        <fullName evidence="1">Uncharacterized protein</fullName>
    </submittedName>
</protein>
<proteinExistence type="predicted"/>
<evidence type="ECO:0000313" key="2">
    <source>
        <dbReference type="Proteomes" id="UP001311232"/>
    </source>
</evidence>
<gene>
    <name evidence="1" type="ORF">CRENBAI_004107</name>
</gene>
<keyword evidence="2" id="KW-1185">Reference proteome</keyword>
<feature type="non-terminal residue" evidence="1">
    <location>
        <position position="55"/>
    </location>
</feature>
<dbReference type="Proteomes" id="UP001311232">
    <property type="component" value="Unassembled WGS sequence"/>
</dbReference>
<organism evidence="1 2">
    <name type="scientific">Crenichthys baileyi</name>
    <name type="common">White River springfish</name>
    <dbReference type="NCBI Taxonomy" id="28760"/>
    <lineage>
        <taxon>Eukaryota</taxon>
        <taxon>Metazoa</taxon>
        <taxon>Chordata</taxon>
        <taxon>Craniata</taxon>
        <taxon>Vertebrata</taxon>
        <taxon>Euteleostomi</taxon>
        <taxon>Actinopterygii</taxon>
        <taxon>Neopterygii</taxon>
        <taxon>Teleostei</taxon>
        <taxon>Neoteleostei</taxon>
        <taxon>Acanthomorphata</taxon>
        <taxon>Ovalentaria</taxon>
        <taxon>Atherinomorphae</taxon>
        <taxon>Cyprinodontiformes</taxon>
        <taxon>Goodeidae</taxon>
        <taxon>Crenichthys</taxon>
    </lineage>
</organism>
<dbReference type="AlphaFoldDB" id="A0AAV9SC86"/>
<comment type="caution">
    <text evidence="1">The sequence shown here is derived from an EMBL/GenBank/DDBJ whole genome shotgun (WGS) entry which is preliminary data.</text>
</comment>
<reference evidence="1 2" key="1">
    <citation type="submission" date="2021-06" db="EMBL/GenBank/DDBJ databases">
        <authorList>
            <person name="Palmer J.M."/>
        </authorList>
    </citation>
    <scope>NUCLEOTIDE SEQUENCE [LARGE SCALE GENOMIC DNA]</scope>
    <source>
        <strain evidence="1 2">MEX-2019</strain>
        <tissue evidence="1">Muscle</tissue>
    </source>
</reference>
<accession>A0AAV9SC86</accession>
<name>A0AAV9SC86_9TELE</name>
<dbReference type="EMBL" id="JAHHUM010000590">
    <property type="protein sequence ID" value="KAK5619028.1"/>
    <property type="molecule type" value="Genomic_DNA"/>
</dbReference>
<sequence>MMGQEREGSSLRFCCVQTAKTKHPPIGWCKQPADLPLIRAENVVSSRRRRTEGEG</sequence>
<evidence type="ECO:0000313" key="1">
    <source>
        <dbReference type="EMBL" id="KAK5619028.1"/>
    </source>
</evidence>